<dbReference type="EMBL" id="CP001801">
    <property type="protein sequence ID" value="ACX95530.1"/>
    <property type="molecule type" value="Genomic_DNA"/>
</dbReference>
<dbReference type="Proteomes" id="UP000009102">
    <property type="component" value="Chromosome"/>
</dbReference>
<protein>
    <submittedName>
        <fullName evidence="1">Uncharacterized lipoprotein-like protein</fullName>
    </submittedName>
</protein>
<dbReference type="OrthoDB" id="9772575at2"/>
<dbReference type="STRING" id="555778.Hneap_0679"/>
<dbReference type="InterPro" id="IPR042268">
    <property type="entry name" value="BamC_C"/>
</dbReference>
<dbReference type="InterPro" id="IPR010653">
    <property type="entry name" value="NlpB/DapX"/>
</dbReference>
<dbReference type="HOGENOM" id="CLU_737255_0_0_6"/>
<evidence type="ECO:0000313" key="1">
    <source>
        <dbReference type="EMBL" id="ACX95530.1"/>
    </source>
</evidence>
<dbReference type="AlphaFoldDB" id="D0KYK7"/>
<proteinExistence type="predicted"/>
<keyword evidence="2" id="KW-1185">Reference proteome</keyword>
<reference evidence="1 2" key="1">
    <citation type="submission" date="2009-10" db="EMBL/GenBank/DDBJ databases">
        <title>Complete sequence of Halothiobacillus neapolitanus c2.</title>
        <authorList>
            <consortium name="US DOE Joint Genome Institute"/>
            <person name="Lucas S."/>
            <person name="Copeland A."/>
            <person name="Lapidus A."/>
            <person name="Glavina del Rio T."/>
            <person name="Tice H."/>
            <person name="Bruce D."/>
            <person name="Goodwin L."/>
            <person name="Pitluck S."/>
            <person name="Davenport K."/>
            <person name="Brettin T."/>
            <person name="Detter J.C."/>
            <person name="Han C."/>
            <person name="Tapia R."/>
            <person name="Larimer F."/>
            <person name="Land M."/>
            <person name="Hauser L."/>
            <person name="Kyrpides N."/>
            <person name="Mikhailova N."/>
            <person name="Kerfeld C."/>
            <person name="Cannon G."/>
            <person name="Heinhort S."/>
        </authorList>
    </citation>
    <scope>NUCLEOTIDE SEQUENCE [LARGE SCALE GENOMIC DNA]</scope>
    <source>
        <strain evidence="2">ATCC 23641 / c2</strain>
    </source>
</reference>
<keyword evidence="1" id="KW-0449">Lipoprotein</keyword>
<dbReference type="Gene3D" id="3.30.310.170">
    <property type="entry name" value="Outer membrane protein assembly factor BamC"/>
    <property type="match status" value="1"/>
</dbReference>
<evidence type="ECO:0000313" key="2">
    <source>
        <dbReference type="Proteomes" id="UP000009102"/>
    </source>
</evidence>
<dbReference type="Pfam" id="PF06804">
    <property type="entry name" value="Lipoprotein_18"/>
    <property type="match status" value="1"/>
</dbReference>
<accession>D0KYK7</accession>
<sequence>MIFNAPSAVRFKLTILAGMVLGASTLAGCSYIPFISSDQPVNRAAKLDVPPAFTPPSPRAELAVPEIASARAAQAAARTEGSGVLVSGTGVKVMGGPDSRYLAVDAKPDAVWPKLQNFLQDEGYIVKKIEPGVGMIETDWTGTQSADQNGFNLMSFLKIAKDTFFKPDHIQKVRIRIENGESKDQTLVFVTSKKMELTGEKPYFPGDDESSFKYANAKADPALTADMLARLTAYLSGKTEAESRALVAASFAPRSKIIFNKDKDERYLVVSQAYPQVWNRLGLALDRLGFNPVKSNQKDGEITVTHPYPQSFYADGAIRGAKVDMKQKMSMQLTLKALPQKDGSTRIDVSEISVTGGTLPDDRYAVLSKINEQME</sequence>
<gene>
    <name evidence="1" type="ordered locus">Hneap_0679</name>
</gene>
<name>D0KYK7_HALNC</name>
<dbReference type="eggNOG" id="COG3317">
    <property type="taxonomic scope" value="Bacteria"/>
</dbReference>
<dbReference type="RefSeq" id="WP_012823566.1">
    <property type="nucleotide sequence ID" value="NC_013422.1"/>
</dbReference>
<organism evidence="1 2">
    <name type="scientific">Halothiobacillus neapolitanus (strain ATCC 23641 / DSM 15147 / CIP 104769 / NCIMB 8539 / c2)</name>
    <name type="common">Thiobacillus neapolitanus</name>
    <dbReference type="NCBI Taxonomy" id="555778"/>
    <lineage>
        <taxon>Bacteria</taxon>
        <taxon>Pseudomonadati</taxon>
        <taxon>Pseudomonadota</taxon>
        <taxon>Gammaproteobacteria</taxon>
        <taxon>Chromatiales</taxon>
        <taxon>Halothiobacillaceae</taxon>
        <taxon>Halothiobacillus</taxon>
    </lineage>
</organism>
<dbReference type="KEGG" id="hna:Hneap_0679"/>